<organism evidence="2 3">
    <name type="scientific">Halorhodospira halophila (strain DSM 244 / SL1)</name>
    <name type="common">Ectothiorhodospira halophila (strain DSM 244 / SL1)</name>
    <dbReference type="NCBI Taxonomy" id="349124"/>
    <lineage>
        <taxon>Bacteria</taxon>
        <taxon>Pseudomonadati</taxon>
        <taxon>Pseudomonadota</taxon>
        <taxon>Gammaproteobacteria</taxon>
        <taxon>Chromatiales</taxon>
        <taxon>Ectothiorhodospiraceae</taxon>
        <taxon>Halorhodospira</taxon>
    </lineage>
</organism>
<dbReference type="STRING" id="349124.Hhal_0106"/>
<protein>
    <submittedName>
        <fullName evidence="2">Uncharacterized protein</fullName>
    </submittedName>
</protein>
<evidence type="ECO:0000313" key="2">
    <source>
        <dbReference type="EMBL" id="ABM60900.1"/>
    </source>
</evidence>
<feature type="region of interest" description="Disordered" evidence="1">
    <location>
        <begin position="66"/>
        <end position="89"/>
    </location>
</feature>
<reference evidence="3" key="1">
    <citation type="submission" date="2006-12" db="EMBL/GenBank/DDBJ databases">
        <title>Complete sequence of Halorhodospira halophila SL1.</title>
        <authorList>
            <consortium name="US DOE Joint Genome Institute"/>
            <person name="Copeland A."/>
            <person name="Lucas S."/>
            <person name="Lapidus A."/>
            <person name="Barry K."/>
            <person name="Detter J.C."/>
            <person name="Glavina del Rio T."/>
            <person name="Hammon N."/>
            <person name="Israni S."/>
            <person name="Dalin E."/>
            <person name="Tice H."/>
            <person name="Pitluck S."/>
            <person name="Saunders E."/>
            <person name="Brettin T."/>
            <person name="Bruce D."/>
            <person name="Han C."/>
            <person name="Tapia R."/>
            <person name="Schmutz J."/>
            <person name="Larimer F."/>
            <person name="Land M."/>
            <person name="Hauser L."/>
            <person name="Kyrpides N."/>
            <person name="Mikhailova N."/>
            <person name="Hoff W."/>
            <person name="Richardson P."/>
        </authorList>
    </citation>
    <scope>NUCLEOTIDE SEQUENCE [LARGE SCALE GENOMIC DNA]</scope>
    <source>
        <strain evidence="3">DSM 244 / SL1</strain>
    </source>
</reference>
<dbReference type="KEGG" id="hha:Hhal_0106"/>
<dbReference type="AlphaFoldDB" id="A1WT88"/>
<dbReference type="Proteomes" id="UP000000647">
    <property type="component" value="Chromosome"/>
</dbReference>
<proteinExistence type="predicted"/>
<sequence length="89" mass="9183">MSRSDLEPDQFGRAVLEQASAQGFALPDDPDLAAALANLESAPELSPEVAEAIAALLEFAWATERDAGGHPAVGQPDHPEGSPSPRPGP</sequence>
<evidence type="ECO:0000256" key="1">
    <source>
        <dbReference type="SAM" id="MobiDB-lite"/>
    </source>
</evidence>
<name>A1WT88_HALHL</name>
<evidence type="ECO:0000313" key="3">
    <source>
        <dbReference type="Proteomes" id="UP000000647"/>
    </source>
</evidence>
<dbReference type="HOGENOM" id="CLU_2450499_0_0_6"/>
<dbReference type="RefSeq" id="WP_011812923.1">
    <property type="nucleotide sequence ID" value="NC_008789.1"/>
</dbReference>
<dbReference type="EMBL" id="CP000544">
    <property type="protein sequence ID" value="ABM60900.1"/>
    <property type="molecule type" value="Genomic_DNA"/>
</dbReference>
<accession>A1WT88</accession>
<gene>
    <name evidence="2" type="ordered locus">Hhal_0106</name>
</gene>
<reference evidence="2 3" key="2">
    <citation type="journal article" date="2013" name="Stand. Genomic Sci.">
        <title>Complete genome sequence of Halorhodospira halophila SL1.</title>
        <authorList>
            <person name="Challacombe J.F."/>
            <person name="Majid S."/>
            <person name="Deole R."/>
            <person name="Brettin T.S."/>
            <person name="Bruce D."/>
            <person name="Delano S.F."/>
            <person name="Detter J.C."/>
            <person name="Gleasner C.D."/>
            <person name="Han C.S."/>
            <person name="Misra M."/>
            <person name="Reitenga K.G."/>
            <person name="Mikhailova N."/>
            <person name="Woyke T."/>
            <person name="Pitluck S."/>
            <person name="Nolan M."/>
            <person name="Land M.L."/>
            <person name="Saunders E."/>
            <person name="Tapia R."/>
            <person name="Lapidus A."/>
            <person name="Ivanova N."/>
            <person name="Hoff W.D."/>
        </authorList>
    </citation>
    <scope>NUCLEOTIDE SEQUENCE [LARGE SCALE GENOMIC DNA]</scope>
    <source>
        <strain evidence="3">DSM 244 / SL1</strain>
    </source>
</reference>
<keyword evidence="3" id="KW-1185">Reference proteome</keyword>